<name>A0A8T0EJH0_ARGBR</name>
<dbReference type="EMBL" id="JABXBU010002227">
    <property type="protein sequence ID" value="KAF8774072.1"/>
    <property type="molecule type" value="Genomic_DNA"/>
</dbReference>
<accession>A0A8T0EJH0</accession>
<reference evidence="1" key="2">
    <citation type="submission" date="2020-06" db="EMBL/GenBank/DDBJ databases">
        <authorList>
            <person name="Sheffer M."/>
        </authorList>
    </citation>
    <scope>NUCLEOTIDE SEQUENCE</scope>
</reference>
<dbReference type="AlphaFoldDB" id="A0A8T0EJH0"/>
<protein>
    <submittedName>
        <fullName evidence="1">Uncharacterized protein</fullName>
    </submittedName>
</protein>
<proteinExistence type="predicted"/>
<gene>
    <name evidence="1" type="ORF">HNY73_016666</name>
</gene>
<comment type="caution">
    <text evidence="1">The sequence shown here is derived from an EMBL/GenBank/DDBJ whole genome shotgun (WGS) entry which is preliminary data.</text>
</comment>
<evidence type="ECO:0000313" key="2">
    <source>
        <dbReference type="Proteomes" id="UP000807504"/>
    </source>
</evidence>
<evidence type="ECO:0000313" key="1">
    <source>
        <dbReference type="EMBL" id="KAF8774072.1"/>
    </source>
</evidence>
<reference evidence="1" key="1">
    <citation type="journal article" date="2020" name="bioRxiv">
        <title>Chromosome-level reference genome of the European wasp spider Argiope bruennichi: a resource for studies on range expansion and evolutionary adaptation.</title>
        <authorList>
            <person name="Sheffer M.M."/>
            <person name="Hoppe A."/>
            <person name="Krehenwinkel H."/>
            <person name="Uhl G."/>
            <person name="Kuss A.W."/>
            <person name="Jensen L."/>
            <person name="Jensen C."/>
            <person name="Gillespie R.G."/>
            <person name="Hoff K.J."/>
            <person name="Prost S."/>
        </authorList>
    </citation>
    <scope>NUCLEOTIDE SEQUENCE</scope>
</reference>
<dbReference type="Proteomes" id="UP000807504">
    <property type="component" value="Unassembled WGS sequence"/>
</dbReference>
<organism evidence="1 2">
    <name type="scientific">Argiope bruennichi</name>
    <name type="common">Wasp spider</name>
    <name type="synonym">Aranea bruennichi</name>
    <dbReference type="NCBI Taxonomy" id="94029"/>
    <lineage>
        <taxon>Eukaryota</taxon>
        <taxon>Metazoa</taxon>
        <taxon>Ecdysozoa</taxon>
        <taxon>Arthropoda</taxon>
        <taxon>Chelicerata</taxon>
        <taxon>Arachnida</taxon>
        <taxon>Araneae</taxon>
        <taxon>Araneomorphae</taxon>
        <taxon>Entelegynae</taxon>
        <taxon>Araneoidea</taxon>
        <taxon>Araneidae</taxon>
        <taxon>Argiope</taxon>
    </lineage>
</organism>
<sequence>MFKTTIQKITSENLSRWKIFAKLVPKVLRDEQKHWRVHASSEMLKQLGNGSDLLKDVRVGDESWVFRISNAKIRSGIPRYPRYPRKQEQCQFSFLTSVEGSTENLHLQKNRPTACCMKKSLRVCSRQTTVNGWRLPIAGSIITTMVPPIPPSL</sequence>
<keyword evidence="2" id="KW-1185">Reference proteome</keyword>